<feature type="region of interest" description="Disordered" evidence="3">
    <location>
        <begin position="186"/>
        <end position="238"/>
    </location>
</feature>
<dbReference type="InterPro" id="IPR036390">
    <property type="entry name" value="WH_DNA-bd_sf"/>
</dbReference>
<gene>
    <name evidence="5" type="ORF">P4O66_016216</name>
</gene>
<evidence type="ECO:0000256" key="3">
    <source>
        <dbReference type="SAM" id="MobiDB-lite"/>
    </source>
</evidence>
<feature type="compositionally biased region" description="Low complexity" evidence="3">
    <location>
        <begin position="1"/>
        <end position="10"/>
    </location>
</feature>
<dbReference type="EMBL" id="JAROKS010000023">
    <property type="protein sequence ID" value="KAK1787719.1"/>
    <property type="molecule type" value="Genomic_DNA"/>
</dbReference>
<feature type="region of interest" description="Disordered" evidence="3">
    <location>
        <begin position="259"/>
        <end position="304"/>
    </location>
</feature>
<dbReference type="Gene3D" id="1.10.10.10">
    <property type="entry name" value="Winged helix-like DNA-binding domain superfamily/Winged helix DNA-binding domain"/>
    <property type="match status" value="1"/>
</dbReference>
<dbReference type="GO" id="GO:0005634">
    <property type="term" value="C:nucleus"/>
    <property type="evidence" value="ECO:0007669"/>
    <property type="project" value="UniProtKB-SubCell"/>
</dbReference>
<comment type="caution">
    <text evidence="5">The sequence shown here is derived from an EMBL/GenBank/DDBJ whole genome shotgun (WGS) entry which is preliminary data.</text>
</comment>
<dbReference type="InterPro" id="IPR005819">
    <property type="entry name" value="H1/H5"/>
</dbReference>
<dbReference type="SMART" id="SM00526">
    <property type="entry name" value="H15"/>
    <property type="match status" value="1"/>
</dbReference>
<dbReference type="PRINTS" id="PR00624">
    <property type="entry name" value="HISTONEH5"/>
</dbReference>
<name>A0AAD8YXL5_9TELE</name>
<dbReference type="SUPFAM" id="SSF46785">
    <property type="entry name" value="Winged helix' DNA-binding domain"/>
    <property type="match status" value="1"/>
</dbReference>
<keyword evidence="6" id="KW-1185">Reference proteome</keyword>
<evidence type="ECO:0000256" key="1">
    <source>
        <dbReference type="ARBA" id="ARBA00023125"/>
    </source>
</evidence>
<reference evidence="5" key="1">
    <citation type="submission" date="2023-03" db="EMBL/GenBank/DDBJ databases">
        <title>Electrophorus voltai genome.</title>
        <authorList>
            <person name="Bian C."/>
        </authorList>
    </citation>
    <scope>NUCLEOTIDE SEQUENCE</scope>
    <source>
        <strain evidence="5">CB-2022</strain>
        <tissue evidence="5">Muscle</tissue>
    </source>
</reference>
<evidence type="ECO:0000313" key="6">
    <source>
        <dbReference type="Proteomes" id="UP001239994"/>
    </source>
</evidence>
<dbReference type="GO" id="GO:0030527">
    <property type="term" value="F:structural constituent of chromatin"/>
    <property type="evidence" value="ECO:0007669"/>
    <property type="project" value="InterPro"/>
</dbReference>
<proteinExistence type="inferred from homology"/>
<keyword evidence="1 2" id="KW-0238">DNA-binding</keyword>
<dbReference type="GO" id="GO:0003677">
    <property type="term" value="F:DNA binding"/>
    <property type="evidence" value="ECO:0007669"/>
    <property type="project" value="UniProtKB-KW"/>
</dbReference>
<protein>
    <recommendedName>
        <fullName evidence="4">H15 domain-containing protein</fullName>
    </recommendedName>
</protein>
<dbReference type="Proteomes" id="UP001239994">
    <property type="component" value="Unassembled WGS sequence"/>
</dbReference>
<comment type="subcellular location">
    <subcellularLocation>
        <location evidence="2">Nucleus</location>
    </subcellularLocation>
</comment>
<dbReference type="InterPro" id="IPR036388">
    <property type="entry name" value="WH-like_DNA-bd_sf"/>
</dbReference>
<feature type="domain" description="H15" evidence="4">
    <location>
        <begin position="45"/>
        <end position="124"/>
    </location>
</feature>
<evidence type="ECO:0000259" key="4">
    <source>
        <dbReference type="PROSITE" id="PS51504"/>
    </source>
</evidence>
<feature type="compositionally biased region" description="Basic and acidic residues" evidence="3">
    <location>
        <begin position="149"/>
        <end position="164"/>
    </location>
</feature>
<feature type="compositionally biased region" description="Low complexity" evidence="3">
    <location>
        <begin position="273"/>
        <end position="291"/>
    </location>
</feature>
<feature type="compositionally biased region" description="Basic and acidic residues" evidence="3">
    <location>
        <begin position="218"/>
        <end position="235"/>
    </location>
</feature>
<dbReference type="CDD" id="cd00073">
    <property type="entry name" value="H15"/>
    <property type="match status" value="1"/>
</dbReference>
<sequence>MAPKKAPAAKSHSLPKGSEETVSDDSKTGAPQESRKPAAVRRAASHPSTMDMVKEALKELDSRKGVSAQAVRGFIRRKYATVGESRVNPMVRKALVKGLESGAFVRPAASSTITGAQGRFRLAAKQPKETKPIKKANEAKENANPNVGKAKEPKSNEMGAEKAKPVKKVKSAVQGSVCLCPSVCYEPKKPEPGGGSKVAPAKKPKAKQQAGSGAVGEGKLRPEALEASGGEHGDSGKAVLKKVNRGVVEMKAGQSEGVGVTTLKRGARKAPAGKKAPPKAGAVGAVELVAEPPKASARRGKKAS</sequence>
<feature type="region of interest" description="Disordered" evidence="3">
    <location>
        <begin position="1"/>
        <end position="50"/>
    </location>
</feature>
<dbReference type="Pfam" id="PF00538">
    <property type="entry name" value="Linker_histone"/>
    <property type="match status" value="1"/>
</dbReference>
<dbReference type="GO" id="GO:0006334">
    <property type="term" value="P:nucleosome assembly"/>
    <property type="evidence" value="ECO:0007669"/>
    <property type="project" value="InterPro"/>
</dbReference>
<keyword evidence="2" id="KW-0539">Nucleus</keyword>
<dbReference type="InterPro" id="IPR005818">
    <property type="entry name" value="Histone_H1/H5_H15"/>
</dbReference>
<keyword evidence="2" id="KW-0158">Chromosome</keyword>
<dbReference type="PROSITE" id="PS51504">
    <property type="entry name" value="H15"/>
    <property type="match status" value="1"/>
</dbReference>
<evidence type="ECO:0000313" key="5">
    <source>
        <dbReference type="EMBL" id="KAK1787719.1"/>
    </source>
</evidence>
<comment type="similarity">
    <text evidence="2">Belongs to the histone H1/H5 family.</text>
</comment>
<accession>A0AAD8YXL5</accession>
<dbReference type="AlphaFoldDB" id="A0AAD8YXL5"/>
<feature type="region of interest" description="Disordered" evidence="3">
    <location>
        <begin position="124"/>
        <end position="167"/>
    </location>
</feature>
<organism evidence="5 6">
    <name type="scientific">Electrophorus voltai</name>
    <dbReference type="NCBI Taxonomy" id="2609070"/>
    <lineage>
        <taxon>Eukaryota</taxon>
        <taxon>Metazoa</taxon>
        <taxon>Chordata</taxon>
        <taxon>Craniata</taxon>
        <taxon>Vertebrata</taxon>
        <taxon>Euteleostomi</taxon>
        <taxon>Actinopterygii</taxon>
        <taxon>Neopterygii</taxon>
        <taxon>Teleostei</taxon>
        <taxon>Ostariophysi</taxon>
        <taxon>Gymnotiformes</taxon>
        <taxon>Gymnotoidei</taxon>
        <taxon>Gymnotidae</taxon>
        <taxon>Electrophorus</taxon>
    </lineage>
</organism>
<feature type="compositionally biased region" description="Basic and acidic residues" evidence="3">
    <location>
        <begin position="126"/>
        <end position="141"/>
    </location>
</feature>
<evidence type="ECO:0000256" key="2">
    <source>
        <dbReference type="RuleBase" id="RU003894"/>
    </source>
</evidence>
<dbReference type="GO" id="GO:0000786">
    <property type="term" value="C:nucleosome"/>
    <property type="evidence" value="ECO:0007669"/>
    <property type="project" value="InterPro"/>
</dbReference>